<dbReference type="PANTHER" id="PTHR47597">
    <property type="entry name" value="IS A MEMBER OF THE PF|00364 BIOTIN-REQUIRING ENZYMES FAMILY-RELATED"/>
    <property type="match status" value="1"/>
</dbReference>
<evidence type="ECO:0000313" key="3">
    <source>
        <dbReference type="Proteomes" id="UP000886885"/>
    </source>
</evidence>
<reference evidence="2" key="1">
    <citation type="journal article" date="2020" name="bioRxiv">
        <title>Hybrid origin of Populus tomentosa Carr. identified through genome sequencing and phylogenomic analysis.</title>
        <authorList>
            <person name="An X."/>
            <person name="Gao K."/>
            <person name="Chen Z."/>
            <person name="Li J."/>
            <person name="Yang X."/>
            <person name="Yang X."/>
            <person name="Zhou J."/>
            <person name="Guo T."/>
            <person name="Zhao T."/>
            <person name="Huang S."/>
            <person name="Miao D."/>
            <person name="Khan W.U."/>
            <person name="Rao P."/>
            <person name="Ye M."/>
            <person name="Lei B."/>
            <person name="Liao W."/>
            <person name="Wang J."/>
            <person name="Ji L."/>
            <person name="Li Y."/>
            <person name="Guo B."/>
            <person name="Mustafa N.S."/>
            <person name="Li S."/>
            <person name="Yun Q."/>
            <person name="Keller S.R."/>
            <person name="Mao J."/>
            <person name="Zhang R."/>
            <person name="Strauss S.H."/>
        </authorList>
    </citation>
    <scope>NUCLEOTIDE SEQUENCE</scope>
    <source>
        <strain evidence="2">GM15</strain>
        <tissue evidence="2">Leaf</tissue>
    </source>
</reference>
<dbReference type="OrthoDB" id="529457at2759"/>
<dbReference type="AlphaFoldDB" id="A0A8X8AL31"/>
<keyword evidence="3" id="KW-1185">Reference proteome</keyword>
<accession>A0A8X8AL31</accession>
<dbReference type="Proteomes" id="UP000886885">
    <property type="component" value="Chromosome 1D"/>
</dbReference>
<gene>
    <name evidence="2" type="ORF">POTOM_004955</name>
</gene>
<evidence type="ECO:0000313" key="2">
    <source>
        <dbReference type="EMBL" id="KAG6788877.1"/>
    </source>
</evidence>
<evidence type="ECO:0000259" key="1">
    <source>
        <dbReference type="Pfam" id="PF00364"/>
    </source>
</evidence>
<comment type="caution">
    <text evidence="2">The sequence shown here is derived from an EMBL/GenBank/DDBJ whole genome shotgun (WGS) entry which is preliminary data.</text>
</comment>
<dbReference type="InterPro" id="IPR000089">
    <property type="entry name" value="Biotin_lipoyl"/>
</dbReference>
<name>A0A8X8AL31_POPTO</name>
<dbReference type="CDD" id="cd06850">
    <property type="entry name" value="biotinyl_domain"/>
    <property type="match status" value="1"/>
</dbReference>
<dbReference type="InterPro" id="IPR053217">
    <property type="entry name" value="ACC_Biotin_Carrier"/>
</dbReference>
<sequence length="341" mass="37412">MASCSLGASNMKLSKLDFGRATVFNLQKQSGLIAWKGRGRLQHAGVAISHKSREAFRCRGSASETELTTKETKSSGLTSQLIPNSSETGFRQCVYLLGVFEEVSGMWVNMPKASELRINMPSWKFLFQLKHISVKFHLQIESLVTEICNTTSVAELELKLGGFRLYVRRDLTEKNKHTHQPLPAPPASLAVTVKTTTDASDLNGSVSTSLAISKQEPSSGGIISFLDRAADEGIMILQSPRVGFFRRSRTIKGKRAPPSCKEVPVHECAMNANNFPLLKQKQIVKEGQVLCFIEQLGGELPIETDISGEVIRILREDGEPVGYGDALIAILPSFPGIKKLQ</sequence>
<feature type="domain" description="Lipoyl-binding" evidence="1">
    <location>
        <begin position="282"/>
        <end position="330"/>
    </location>
</feature>
<dbReference type="PANTHER" id="PTHR47597:SF1">
    <property type="entry name" value="IS A MEMBER OF THE PF|00364 BIOTIN-REQUIRING ENZYMES FAMILY-RELATED"/>
    <property type="match status" value="1"/>
</dbReference>
<proteinExistence type="predicted"/>
<dbReference type="Pfam" id="PF00364">
    <property type="entry name" value="Biotin_lipoyl"/>
    <property type="match status" value="1"/>
</dbReference>
<organism evidence="2 3">
    <name type="scientific">Populus tomentosa</name>
    <name type="common">Chinese white poplar</name>
    <dbReference type="NCBI Taxonomy" id="118781"/>
    <lineage>
        <taxon>Eukaryota</taxon>
        <taxon>Viridiplantae</taxon>
        <taxon>Streptophyta</taxon>
        <taxon>Embryophyta</taxon>
        <taxon>Tracheophyta</taxon>
        <taxon>Spermatophyta</taxon>
        <taxon>Magnoliopsida</taxon>
        <taxon>eudicotyledons</taxon>
        <taxon>Gunneridae</taxon>
        <taxon>Pentapetalae</taxon>
        <taxon>rosids</taxon>
        <taxon>fabids</taxon>
        <taxon>Malpighiales</taxon>
        <taxon>Salicaceae</taxon>
        <taxon>Saliceae</taxon>
        <taxon>Populus</taxon>
    </lineage>
</organism>
<protein>
    <recommendedName>
        <fullName evidence="1">Lipoyl-binding domain-containing protein</fullName>
    </recommendedName>
</protein>
<dbReference type="EMBL" id="JAAWWB010000002">
    <property type="protein sequence ID" value="KAG6788877.1"/>
    <property type="molecule type" value="Genomic_DNA"/>
</dbReference>